<name>A0ABN1LLW8_9CLOT</name>
<keyword evidence="2" id="KW-1185">Reference proteome</keyword>
<comment type="caution">
    <text evidence="1">The sequence shown here is derived from an EMBL/GenBank/DDBJ whole genome shotgun (WGS) entry which is preliminary data.</text>
</comment>
<evidence type="ECO:0008006" key="3">
    <source>
        <dbReference type="Google" id="ProtNLM"/>
    </source>
</evidence>
<accession>A0ABN1LLW8</accession>
<dbReference type="RefSeq" id="WP_346025920.1">
    <property type="nucleotide sequence ID" value="NZ_BAAACO010000001.1"/>
</dbReference>
<sequence length="112" mass="13206">MIRKLKIGEEELEFKITNRTIFDIDEKYNNYGDVINGLMEGVQLYNNSLKILCSSCISRRLQIEEVIEKLTPMQVSYELVDFVTQLYLDYMGVKEKSEKNEVKEEKEDKKKA</sequence>
<organism evidence="1 2">
    <name type="scientific">Clostridium nitritogenes</name>
    <dbReference type="NCBI Taxonomy" id="83340"/>
    <lineage>
        <taxon>Bacteria</taxon>
        <taxon>Bacillati</taxon>
        <taxon>Bacillota</taxon>
        <taxon>Clostridia</taxon>
        <taxon>Eubacteriales</taxon>
        <taxon>Clostridiaceae</taxon>
        <taxon>Clostridium</taxon>
    </lineage>
</organism>
<gene>
    <name evidence="1" type="ORF">GCM10008916_12530</name>
</gene>
<proteinExistence type="predicted"/>
<evidence type="ECO:0000313" key="2">
    <source>
        <dbReference type="Proteomes" id="UP001501764"/>
    </source>
</evidence>
<dbReference type="EMBL" id="BAAACO010000001">
    <property type="protein sequence ID" value="GAA0857712.1"/>
    <property type="molecule type" value="Genomic_DNA"/>
</dbReference>
<reference evidence="1 2" key="1">
    <citation type="journal article" date="2019" name="Int. J. Syst. Evol. Microbiol.">
        <title>The Global Catalogue of Microorganisms (GCM) 10K type strain sequencing project: providing services to taxonomists for standard genome sequencing and annotation.</title>
        <authorList>
            <consortium name="The Broad Institute Genomics Platform"/>
            <consortium name="The Broad Institute Genome Sequencing Center for Infectious Disease"/>
            <person name="Wu L."/>
            <person name="Ma J."/>
        </authorList>
    </citation>
    <scope>NUCLEOTIDE SEQUENCE [LARGE SCALE GENOMIC DNA]</scope>
    <source>
        <strain evidence="1 2">JCM 6485</strain>
    </source>
</reference>
<protein>
    <recommendedName>
        <fullName evidence="3">Phage protein</fullName>
    </recommendedName>
</protein>
<evidence type="ECO:0000313" key="1">
    <source>
        <dbReference type="EMBL" id="GAA0857712.1"/>
    </source>
</evidence>
<dbReference type="Proteomes" id="UP001501764">
    <property type="component" value="Unassembled WGS sequence"/>
</dbReference>